<evidence type="ECO:0000313" key="2">
    <source>
        <dbReference type="Proteomes" id="UP001054945"/>
    </source>
</evidence>
<dbReference type="EMBL" id="BPLR01002437">
    <property type="protein sequence ID" value="GIX73671.1"/>
    <property type="molecule type" value="Genomic_DNA"/>
</dbReference>
<reference evidence="1 2" key="1">
    <citation type="submission" date="2021-06" db="EMBL/GenBank/DDBJ databases">
        <title>Caerostris extrusa draft genome.</title>
        <authorList>
            <person name="Kono N."/>
            <person name="Arakawa K."/>
        </authorList>
    </citation>
    <scope>NUCLEOTIDE SEQUENCE [LARGE SCALE GENOMIC DNA]</scope>
</reference>
<dbReference type="AlphaFoldDB" id="A0AAV4MNT5"/>
<accession>A0AAV4MNT5</accession>
<keyword evidence="2" id="KW-1185">Reference proteome</keyword>
<name>A0AAV4MNT5_CAEEX</name>
<comment type="caution">
    <text evidence="1">The sequence shown here is derived from an EMBL/GenBank/DDBJ whole genome shotgun (WGS) entry which is preliminary data.</text>
</comment>
<protein>
    <submittedName>
        <fullName evidence="1">Uncharacterized protein</fullName>
    </submittedName>
</protein>
<gene>
    <name evidence="1" type="ORF">CEXT_525331</name>
</gene>
<proteinExistence type="predicted"/>
<sequence>MGTIDRRNLLSRRKVQSLRHKQCQCGSFELPINLAAQTGTLMKNYVRATKYEPKVLEVELLEANSDYSMLGYQRLDDKHFNQAFGFCG</sequence>
<evidence type="ECO:0000313" key="1">
    <source>
        <dbReference type="EMBL" id="GIX73671.1"/>
    </source>
</evidence>
<dbReference type="Proteomes" id="UP001054945">
    <property type="component" value="Unassembled WGS sequence"/>
</dbReference>
<organism evidence="1 2">
    <name type="scientific">Caerostris extrusa</name>
    <name type="common">Bark spider</name>
    <name type="synonym">Caerostris bankana</name>
    <dbReference type="NCBI Taxonomy" id="172846"/>
    <lineage>
        <taxon>Eukaryota</taxon>
        <taxon>Metazoa</taxon>
        <taxon>Ecdysozoa</taxon>
        <taxon>Arthropoda</taxon>
        <taxon>Chelicerata</taxon>
        <taxon>Arachnida</taxon>
        <taxon>Araneae</taxon>
        <taxon>Araneomorphae</taxon>
        <taxon>Entelegynae</taxon>
        <taxon>Araneoidea</taxon>
        <taxon>Araneidae</taxon>
        <taxon>Caerostris</taxon>
    </lineage>
</organism>